<dbReference type="InterPro" id="IPR030678">
    <property type="entry name" value="Peptide/Ni-bd"/>
</dbReference>
<proteinExistence type="inferred from homology"/>
<evidence type="ECO:0000256" key="3">
    <source>
        <dbReference type="ARBA" id="ARBA00022729"/>
    </source>
</evidence>
<dbReference type="SUPFAM" id="SSF53850">
    <property type="entry name" value="Periplasmic binding protein-like II"/>
    <property type="match status" value="1"/>
</dbReference>
<dbReference type="CDD" id="cd00995">
    <property type="entry name" value="PBP2_NikA_DppA_OppA_like"/>
    <property type="match status" value="1"/>
</dbReference>
<dbReference type="Gene3D" id="3.40.190.10">
    <property type="entry name" value="Periplasmic binding protein-like II"/>
    <property type="match status" value="1"/>
</dbReference>
<feature type="chain" id="PRO_5045994987" evidence="4">
    <location>
        <begin position="21"/>
        <end position="523"/>
    </location>
</feature>
<dbReference type="PANTHER" id="PTHR30290:SF9">
    <property type="entry name" value="OLIGOPEPTIDE-BINDING PROTEIN APPA"/>
    <property type="match status" value="1"/>
</dbReference>
<accession>A0ABS9VSL8</accession>
<dbReference type="PROSITE" id="PS51257">
    <property type="entry name" value="PROKAR_LIPOPROTEIN"/>
    <property type="match status" value="1"/>
</dbReference>
<evidence type="ECO:0000259" key="5">
    <source>
        <dbReference type="Pfam" id="PF00496"/>
    </source>
</evidence>
<dbReference type="InterPro" id="IPR039424">
    <property type="entry name" value="SBP_5"/>
</dbReference>
<protein>
    <submittedName>
        <fullName evidence="6">ABC transporter substrate-binding protein</fullName>
    </submittedName>
</protein>
<keyword evidence="3 4" id="KW-0732">Signal</keyword>
<dbReference type="InterPro" id="IPR000914">
    <property type="entry name" value="SBP_5_dom"/>
</dbReference>
<feature type="signal peptide" evidence="4">
    <location>
        <begin position="1"/>
        <end position="20"/>
    </location>
</feature>
<dbReference type="RefSeq" id="WP_241512925.1">
    <property type="nucleotide sequence ID" value="NZ_JAFEJT020000005.1"/>
</dbReference>
<evidence type="ECO:0000256" key="1">
    <source>
        <dbReference type="ARBA" id="ARBA00005695"/>
    </source>
</evidence>
<reference evidence="6 7" key="1">
    <citation type="journal article" date="2021" name="Environ. Microbiol.">
        <title>Genetic insights into the dark matter of the mammalian gut microbiota through targeted genome reconstruction.</title>
        <authorList>
            <person name="Lugli G.A."/>
            <person name="Alessandri G."/>
            <person name="Milani C."/>
            <person name="Viappiani A."/>
            <person name="Fontana F."/>
            <person name="Tarracchini C."/>
            <person name="Mancabelli L."/>
            <person name="Argentini C."/>
            <person name="Ruiz L."/>
            <person name="Margolles A."/>
            <person name="van Sinderen D."/>
            <person name="Turroni F."/>
            <person name="Ventura M."/>
        </authorList>
    </citation>
    <scope>NUCLEOTIDE SEQUENCE [LARGE SCALE GENOMIC DNA]</scope>
    <source>
        <strain evidence="6 7">MA1</strain>
    </source>
</reference>
<comment type="caution">
    <text evidence="6">The sequence shown here is derived from an EMBL/GenBank/DDBJ whole genome shotgun (WGS) entry which is preliminary data.</text>
</comment>
<dbReference type="PIRSF" id="PIRSF002741">
    <property type="entry name" value="MppA"/>
    <property type="match status" value="1"/>
</dbReference>
<dbReference type="Gene3D" id="3.90.76.10">
    <property type="entry name" value="Dipeptide-binding Protein, Domain 1"/>
    <property type="match status" value="1"/>
</dbReference>
<name>A0ABS9VSL8_9BIFI</name>
<reference evidence="6 7" key="2">
    <citation type="journal article" date="2021" name="Syst. Appl. Microbiol.">
        <title>Phylogenetic classification of ten novel species belonging to the genus Bifidobacterium comprising B. phasiani sp. nov., B. pongonis sp. nov., B. saguinibicoloris sp. nov., B. colobi sp. nov., B. simiiventris sp. nov., B. santillanense sp. nov., B. miconis sp. nov., B. amazonense sp. nov., B. pluvialisilvae sp. nov., and B. miconisargentati sp. nov.</title>
        <authorList>
            <person name="Lugli G.A."/>
            <person name="Calvete-Torre I."/>
            <person name="Alessandri G."/>
            <person name="Milani C."/>
            <person name="Turroni F."/>
            <person name="Laiolo P."/>
            <person name="Ossiprandi M.C."/>
            <person name="Margolles A."/>
            <person name="Ruiz L."/>
            <person name="Ventura M."/>
        </authorList>
    </citation>
    <scope>NUCLEOTIDE SEQUENCE [LARGE SCALE GENOMIC DNA]</scope>
    <source>
        <strain evidence="6 7">MA1</strain>
    </source>
</reference>
<evidence type="ECO:0000256" key="4">
    <source>
        <dbReference type="SAM" id="SignalP"/>
    </source>
</evidence>
<feature type="domain" description="Solute-binding protein family 5" evidence="5">
    <location>
        <begin position="87"/>
        <end position="434"/>
    </location>
</feature>
<gene>
    <name evidence="6" type="ORF">JS533_002195</name>
</gene>
<dbReference type="PANTHER" id="PTHR30290">
    <property type="entry name" value="PERIPLASMIC BINDING COMPONENT OF ABC TRANSPORTER"/>
    <property type="match status" value="1"/>
</dbReference>
<dbReference type="EMBL" id="JAFEJT020000005">
    <property type="protein sequence ID" value="MCH9275093.1"/>
    <property type="molecule type" value="Genomic_DNA"/>
</dbReference>
<keyword evidence="7" id="KW-1185">Reference proteome</keyword>
<sequence>MKRKSLITALIAAVSACTLALSGCGSGTSAAAKVDESKPQSGGDLVVVRSSDATSLIPTVSSENLDIWVVELIYEPLFLPKADGSGVEPAVADKYEESSDHLTWTFHIRDGVTFSDGTPITSKDVKFSLEKASDPSAPFNFTNSSIASIETPSDDTVVIKTKTPWTPLLSDLAISSNGIVPADYGGKTAEEFAEHPIGSGPFKFDSWTKGQDLKLVKNDKYRIKGKPYLDSVTFRVVPDDNTRALQIQGGQADINEFPPYSSIKTLKKAKNVTVKAFESSRVDYLTFNTTKAPFDDVHFRRAISYAIDRKALNSATLYGNGEVAGAYLTPALWAHADKLKNMISFDLDKAKEELKQSKYPNGTTVELATESGNANHSSMAQIIQENLNKIGIKVTIKQMDGATKTDAMLNANYDMGFSYCTTDIIDPDEIIRFVADYNGGSKAMYSHYKNEEISKLADEAASTSDQSKRQELYTQIQQIWNDESPSAALFYSPAMYSWNSRVHGFSVYATGNYDLANTWVSRQ</sequence>
<evidence type="ECO:0000313" key="6">
    <source>
        <dbReference type="EMBL" id="MCH9275093.1"/>
    </source>
</evidence>
<dbReference type="Gene3D" id="3.10.105.10">
    <property type="entry name" value="Dipeptide-binding Protein, Domain 3"/>
    <property type="match status" value="1"/>
</dbReference>
<evidence type="ECO:0000256" key="2">
    <source>
        <dbReference type="ARBA" id="ARBA00022448"/>
    </source>
</evidence>
<organism evidence="6 7">
    <name type="scientific">Bifidobacterium amazonense</name>
    <dbReference type="NCBI Taxonomy" id="2809027"/>
    <lineage>
        <taxon>Bacteria</taxon>
        <taxon>Bacillati</taxon>
        <taxon>Actinomycetota</taxon>
        <taxon>Actinomycetes</taxon>
        <taxon>Bifidobacteriales</taxon>
        <taxon>Bifidobacteriaceae</taxon>
        <taxon>Bifidobacterium</taxon>
    </lineage>
</organism>
<keyword evidence="2" id="KW-0813">Transport</keyword>
<dbReference type="Proteomes" id="UP000710815">
    <property type="component" value="Unassembled WGS sequence"/>
</dbReference>
<dbReference type="Pfam" id="PF00496">
    <property type="entry name" value="SBP_bac_5"/>
    <property type="match status" value="1"/>
</dbReference>
<evidence type="ECO:0000313" key="7">
    <source>
        <dbReference type="Proteomes" id="UP000710815"/>
    </source>
</evidence>
<comment type="similarity">
    <text evidence="1">Belongs to the bacterial solute-binding protein 5 family.</text>
</comment>